<name>A0A2P2J0J3_RHIMU</name>
<dbReference type="EMBL" id="GGEC01006492">
    <property type="protein sequence ID" value="MBW86975.1"/>
    <property type="molecule type" value="Transcribed_RNA"/>
</dbReference>
<accession>A0A2P2J0J3</accession>
<reference evidence="1" key="1">
    <citation type="submission" date="2018-02" db="EMBL/GenBank/DDBJ databases">
        <title>Rhizophora mucronata_Transcriptome.</title>
        <authorList>
            <person name="Meera S.P."/>
            <person name="Sreeshan A."/>
            <person name="Augustine A."/>
        </authorList>
    </citation>
    <scope>NUCLEOTIDE SEQUENCE</scope>
    <source>
        <tissue evidence="1">Leaf</tissue>
    </source>
</reference>
<evidence type="ECO:0000313" key="1">
    <source>
        <dbReference type="EMBL" id="MBW86975.1"/>
    </source>
</evidence>
<protein>
    <submittedName>
        <fullName evidence="1">Uncharacterized protein</fullName>
    </submittedName>
</protein>
<sequence>MPIPLMIPNFNPFLKSELRPSITSKSKMGKKAALDIIL</sequence>
<dbReference type="AlphaFoldDB" id="A0A2P2J0J3"/>
<proteinExistence type="predicted"/>
<organism evidence="1">
    <name type="scientific">Rhizophora mucronata</name>
    <name type="common">Asiatic mangrove</name>
    <dbReference type="NCBI Taxonomy" id="61149"/>
    <lineage>
        <taxon>Eukaryota</taxon>
        <taxon>Viridiplantae</taxon>
        <taxon>Streptophyta</taxon>
        <taxon>Embryophyta</taxon>
        <taxon>Tracheophyta</taxon>
        <taxon>Spermatophyta</taxon>
        <taxon>Magnoliopsida</taxon>
        <taxon>eudicotyledons</taxon>
        <taxon>Gunneridae</taxon>
        <taxon>Pentapetalae</taxon>
        <taxon>rosids</taxon>
        <taxon>fabids</taxon>
        <taxon>Malpighiales</taxon>
        <taxon>Rhizophoraceae</taxon>
        <taxon>Rhizophora</taxon>
    </lineage>
</organism>